<protein>
    <submittedName>
        <fullName evidence="1 3">Uncharacterized protein</fullName>
    </submittedName>
</protein>
<dbReference type="Proteomes" id="UP000271098">
    <property type="component" value="Unassembled WGS sequence"/>
</dbReference>
<reference evidence="3" key="1">
    <citation type="submission" date="2016-06" db="UniProtKB">
        <authorList>
            <consortium name="WormBaseParasite"/>
        </authorList>
    </citation>
    <scope>IDENTIFICATION</scope>
</reference>
<keyword evidence="2" id="KW-1185">Reference proteome</keyword>
<reference evidence="1 2" key="2">
    <citation type="submission" date="2018-11" db="EMBL/GenBank/DDBJ databases">
        <authorList>
            <consortium name="Pathogen Informatics"/>
        </authorList>
    </citation>
    <scope>NUCLEOTIDE SEQUENCE [LARGE SCALE GENOMIC DNA]</scope>
</reference>
<proteinExistence type="predicted"/>
<dbReference type="AlphaFoldDB" id="A0A183F0J7"/>
<sequence>MNRVIAEHMISSAVINHFARNGSSGTFGITMSPRPSVLNCTSTAVVQFASRKFGALHLIIGAVLVSTEATNLLNSFGITAH</sequence>
<evidence type="ECO:0000313" key="1">
    <source>
        <dbReference type="EMBL" id="VDN49402.1"/>
    </source>
</evidence>
<dbReference type="EMBL" id="UYRT01113535">
    <property type="protein sequence ID" value="VDN49402.1"/>
    <property type="molecule type" value="Genomic_DNA"/>
</dbReference>
<gene>
    <name evidence="1" type="ORF">GPUH_LOCUS26738</name>
</gene>
<evidence type="ECO:0000313" key="2">
    <source>
        <dbReference type="Proteomes" id="UP000271098"/>
    </source>
</evidence>
<dbReference type="WBParaSite" id="GPUH_0002676801-mRNA-1">
    <property type="protein sequence ID" value="GPUH_0002676801-mRNA-1"/>
    <property type="gene ID" value="GPUH_0002676801"/>
</dbReference>
<organism evidence="3">
    <name type="scientific">Gongylonema pulchrum</name>
    <dbReference type="NCBI Taxonomy" id="637853"/>
    <lineage>
        <taxon>Eukaryota</taxon>
        <taxon>Metazoa</taxon>
        <taxon>Ecdysozoa</taxon>
        <taxon>Nematoda</taxon>
        <taxon>Chromadorea</taxon>
        <taxon>Rhabditida</taxon>
        <taxon>Spirurina</taxon>
        <taxon>Spiruromorpha</taxon>
        <taxon>Spiruroidea</taxon>
        <taxon>Gongylonematidae</taxon>
        <taxon>Gongylonema</taxon>
    </lineage>
</organism>
<name>A0A183F0J7_9BILA</name>
<evidence type="ECO:0000313" key="3">
    <source>
        <dbReference type="WBParaSite" id="GPUH_0002676801-mRNA-1"/>
    </source>
</evidence>
<accession>A0A183F0J7</accession>